<name>A0A9P7YJD8_9HELO</name>
<keyword evidence="2" id="KW-0472">Membrane</keyword>
<evidence type="ECO:0000313" key="4">
    <source>
        <dbReference type="Proteomes" id="UP000824998"/>
    </source>
</evidence>
<evidence type="ECO:0008006" key="5">
    <source>
        <dbReference type="Google" id="ProtNLM"/>
    </source>
</evidence>
<evidence type="ECO:0000256" key="2">
    <source>
        <dbReference type="SAM" id="Phobius"/>
    </source>
</evidence>
<dbReference type="AlphaFoldDB" id="A0A9P7YJD8"/>
<protein>
    <recommendedName>
        <fullName evidence="5">Mid2 domain-containing protein</fullName>
    </recommendedName>
</protein>
<keyword evidence="4" id="KW-1185">Reference proteome</keyword>
<keyword evidence="2" id="KW-0812">Transmembrane</keyword>
<proteinExistence type="predicted"/>
<keyword evidence="2" id="KW-1133">Transmembrane helix</keyword>
<comment type="caution">
    <text evidence="3">The sequence shown here is derived from an EMBL/GenBank/DDBJ whole genome shotgun (WGS) entry which is preliminary data.</text>
</comment>
<reference evidence="3" key="1">
    <citation type="journal article" date="2021" name="IMA Fungus">
        <title>Genomic characterization of three marine fungi, including Emericellopsis atlantica sp. nov. with signatures of a generalist lifestyle and marine biomass degradation.</title>
        <authorList>
            <person name="Hagestad O.C."/>
            <person name="Hou L."/>
            <person name="Andersen J.H."/>
            <person name="Hansen E.H."/>
            <person name="Altermark B."/>
            <person name="Li C."/>
            <person name="Kuhnert E."/>
            <person name="Cox R.J."/>
            <person name="Crous P.W."/>
            <person name="Spatafora J.W."/>
            <person name="Lail K."/>
            <person name="Amirebrahimi M."/>
            <person name="Lipzen A."/>
            <person name="Pangilinan J."/>
            <person name="Andreopoulos W."/>
            <person name="Hayes R.D."/>
            <person name="Ng V."/>
            <person name="Grigoriev I.V."/>
            <person name="Jackson S.A."/>
            <person name="Sutton T.D.S."/>
            <person name="Dobson A.D.W."/>
            <person name="Rama T."/>
        </authorList>
    </citation>
    <scope>NUCLEOTIDE SEQUENCE</scope>
    <source>
        <strain evidence="3">TRa018bII</strain>
    </source>
</reference>
<gene>
    <name evidence="3" type="ORF">BJ875DRAFT_483694</name>
</gene>
<dbReference type="Proteomes" id="UP000824998">
    <property type="component" value="Unassembled WGS sequence"/>
</dbReference>
<sequence length="124" mass="13344">MSYCQPESTLFSMCHLNSVILSHIQRSLDTSTNAAANANVTSTSTSSATQSLNNTKLSVGVALGIGLPVFAALWALAFVVWSRNWRGQTTHRPQDGIEEAGPPTPQKDMSVLSYPMSTRNSGWS</sequence>
<organism evidence="3 4">
    <name type="scientific">Amylocarpus encephaloides</name>
    <dbReference type="NCBI Taxonomy" id="45428"/>
    <lineage>
        <taxon>Eukaryota</taxon>
        <taxon>Fungi</taxon>
        <taxon>Dikarya</taxon>
        <taxon>Ascomycota</taxon>
        <taxon>Pezizomycotina</taxon>
        <taxon>Leotiomycetes</taxon>
        <taxon>Helotiales</taxon>
        <taxon>Helotiales incertae sedis</taxon>
        <taxon>Amylocarpus</taxon>
    </lineage>
</organism>
<accession>A0A9P7YJD8</accession>
<evidence type="ECO:0000256" key="1">
    <source>
        <dbReference type="SAM" id="MobiDB-lite"/>
    </source>
</evidence>
<evidence type="ECO:0000313" key="3">
    <source>
        <dbReference type="EMBL" id="KAG9234949.1"/>
    </source>
</evidence>
<dbReference type="EMBL" id="MU251446">
    <property type="protein sequence ID" value="KAG9234949.1"/>
    <property type="molecule type" value="Genomic_DNA"/>
</dbReference>
<feature type="transmembrane region" description="Helical" evidence="2">
    <location>
        <begin position="57"/>
        <end position="81"/>
    </location>
</feature>
<feature type="region of interest" description="Disordered" evidence="1">
    <location>
        <begin position="89"/>
        <end position="124"/>
    </location>
</feature>
<feature type="compositionally biased region" description="Polar residues" evidence="1">
    <location>
        <begin position="115"/>
        <end position="124"/>
    </location>
</feature>